<protein>
    <submittedName>
        <fullName evidence="8">TMS membrane protein/tumor differentially expressed family protein</fullName>
    </submittedName>
</protein>
<feature type="transmembrane region" description="Helical" evidence="7">
    <location>
        <begin position="192"/>
        <end position="210"/>
    </location>
</feature>
<evidence type="ECO:0000256" key="3">
    <source>
        <dbReference type="ARBA" id="ARBA00022692"/>
    </source>
</evidence>
<dbReference type="OrthoDB" id="5963193at2759"/>
<comment type="subcellular location">
    <subcellularLocation>
        <location evidence="1">Membrane</location>
        <topology evidence="1">Multi-pass membrane protein</topology>
    </subcellularLocation>
</comment>
<feature type="transmembrane region" description="Helical" evidence="7">
    <location>
        <begin position="336"/>
        <end position="359"/>
    </location>
</feature>
<feature type="transmembrane region" description="Helical" evidence="7">
    <location>
        <begin position="90"/>
        <end position="111"/>
    </location>
</feature>
<dbReference type="GO" id="GO:0016020">
    <property type="term" value="C:membrane"/>
    <property type="evidence" value="ECO:0007669"/>
    <property type="project" value="UniProtKB-SubCell"/>
</dbReference>
<sequence length="383" mass="43018">MSSFFGKFELLQKGCDVVMTNCSGEMMVYRLSFAYFLFFFIHWLTVSDLTCCVASRSRAALQQGFFTIKTFLLVLLFGLTLTIPNAFFAYYAYVCLFASAFFLLMNVLFLVDFAYQWSDDWGERADDNPKWMYYLLIIAVSSFTIGIAVNILSFYLYVPERDCNYNAFSITVVLVAALLYTILSVWVPFGSVVPSAIVFLYTSSIICMTLRTSTDGRCNRLVQSQAASGAWLTTEAPSGTSSWMSYFTSGTGQLILGSLTAAFTLGYATVSSSGNSSALQIGRDDDGNEEDADRSGHLSHYMFFYFVMMLGSMYLAMLATNWHVSGKGTGTQTESIAIAFWVRQVSVWLAIVMYFWTLLAPYTCCKDRDYGFQADYDPDTDFF</sequence>
<evidence type="ECO:0000256" key="6">
    <source>
        <dbReference type="SAM" id="MobiDB-lite"/>
    </source>
</evidence>
<feature type="transmembrane region" description="Helical" evidence="7">
    <location>
        <begin position="165"/>
        <end position="186"/>
    </location>
</feature>
<evidence type="ECO:0000313" key="9">
    <source>
        <dbReference type="Proteomes" id="UP000015354"/>
    </source>
</evidence>
<dbReference type="InterPro" id="IPR005016">
    <property type="entry name" value="TDE1/TMS"/>
</dbReference>
<dbReference type="Pfam" id="PF03348">
    <property type="entry name" value="Serinc"/>
    <property type="match status" value="2"/>
</dbReference>
<evidence type="ECO:0000256" key="4">
    <source>
        <dbReference type="ARBA" id="ARBA00022989"/>
    </source>
</evidence>
<comment type="similarity">
    <text evidence="2">Belongs to the TDE1 family.</text>
</comment>
<proteinExistence type="inferred from homology"/>
<dbReference type="Proteomes" id="UP000015354">
    <property type="component" value="Unassembled WGS sequence"/>
</dbReference>
<evidence type="ECO:0000256" key="2">
    <source>
        <dbReference type="ARBA" id="ARBA00006665"/>
    </source>
</evidence>
<dbReference type="PANTHER" id="PTHR10383:SF9">
    <property type="entry name" value="SERINE INCORPORATOR, ISOFORM F"/>
    <property type="match status" value="1"/>
</dbReference>
<feature type="transmembrane region" description="Helical" evidence="7">
    <location>
        <begin position="27"/>
        <end position="45"/>
    </location>
</feature>
<organism evidence="8 9">
    <name type="scientific">Strigomonas culicis</name>
    <dbReference type="NCBI Taxonomy" id="28005"/>
    <lineage>
        <taxon>Eukaryota</taxon>
        <taxon>Discoba</taxon>
        <taxon>Euglenozoa</taxon>
        <taxon>Kinetoplastea</taxon>
        <taxon>Metakinetoplastina</taxon>
        <taxon>Trypanosomatida</taxon>
        <taxon>Trypanosomatidae</taxon>
        <taxon>Strigomonadinae</taxon>
        <taxon>Strigomonas</taxon>
    </lineage>
</organism>
<feature type="transmembrane region" description="Helical" evidence="7">
    <location>
        <begin position="65"/>
        <end position="83"/>
    </location>
</feature>
<name>S9UTL6_9TRYP</name>
<keyword evidence="4 7" id="KW-1133">Transmembrane helix</keyword>
<keyword evidence="5 7" id="KW-0472">Membrane</keyword>
<evidence type="ECO:0000256" key="1">
    <source>
        <dbReference type="ARBA" id="ARBA00004141"/>
    </source>
</evidence>
<evidence type="ECO:0000256" key="7">
    <source>
        <dbReference type="SAM" id="Phobius"/>
    </source>
</evidence>
<keyword evidence="3 7" id="KW-0812">Transmembrane</keyword>
<dbReference type="EMBL" id="ATMH01002916">
    <property type="protein sequence ID" value="EPY32228.1"/>
    <property type="molecule type" value="Genomic_DNA"/>
</dbReference>
<evidence type="ECO:0000256" key="5">
    <source>
        <dbReference type="ARBA" id="ARBA00023136"/>
    </source>
</evidence>
<comment type="caution">
    <text evidence="8">The sequence shown here is derived from an EMBL/GenBank/DDBJ whole genome shotgun (WGS) entry which is preliminary data.</text>
</comment>
<gene>
    <name evidence="8" type="ORF">STCU_02916</name>
</gene>
<keyword evidence="9" id="KW-1185">Reference proteome</keyword>
<evidence type="ECO:0000313" key="8">
    <source>
        <dbReference type="EMBL" id="EPY32228.1"/>
    </source>
</evidence>
<dbReference type="PANTHER" id="PTHR10383">
    <property type="entry name" value="SERINE INCORPORATOR"/>
    <property type="match status" value="1"/>
</dbReference>
<reference evidence="8 9" key="1">
    <citation type="journal article" date="2013" name="PLoS ONE">
        <title>Predicting the Proteins of Angomonas deanei, Strigomonas culicis and Their Respective Endosymbionts Reveals New Aspects of the Trypanosomatidae Family.</title>
        <authorList>
            <person name="Motta M.C."/>
            <person name="Martins A.C."/>
            <person name="de Souza S.S."/>
            <person name="Catta-Preta C.M."/>
            <person name="Silva R."/>
            <person name="Klein C.C."/>
            <person name="de Almeida L.G."/>
            <person name="de Lima Cunha O."/>
            <person name="Ciapina L.P."/>
            <person name="Brocchi M."/>
            <person name="Colabardini A.C."/>
            <person name="de Araujo Lima B."/>
            <person name="Machado C.R."/>
            <person name="de Almeida Soares C.M."/>
            <person name="Probst C.M."/>
            <person name="de Menezes C.B."/>
            <person name="Thompson C.E."/>
            <person name="Bartholomeu D.C."/>
            <person name="Gradia D.F."/>
            <person name="Pavoni D.P."/>
            <person name="Grisard E.C."/>
            <person name="Fantinatti-Garboggini F."/>
            <person name="Marchini F.K."/>
            <person name="Rodrigues-Luiz G.F."/>
            <person name="Wagner G."/>
            <person name="Goldman G.H."/>
            <person name="Fietto J.L."/>
            <person name="Elias M.C."/>
            <person name="Goldman M.H."/>
            <person name="Sagot M.F."/>
            <person name="Pereira M."/>
            <person name="Stoco P.H."/>
            <person name="de Mendonca-Neto R.P."/>
            <person name="Teixeira S.M."/>
            <person name="Maciel T.E."/>
            <person name="de Oliveira Mendes T.A."/>
            <person name="Urmenyi T.P."/>
            <person name="de Souza W."/>
            <person name="Schenkman S."/>
            <person name="de Vasconcelos A.T."/>
        </authorList>
    </citation>
    <scope>NUCLEOTIDE SEQUENCE [LARGE SCALE GENOMIC DNA]</scope>
</reference>
<feature type="region of interest" description="Disordered" evidence="6">
    <location>
        <begin position="271"/>
        <end position="292"/>
    </location>
</feature>
<feature type="transmembrane region" description="Helical" evidence="7">
    <location>
        <begin position="303"/>
        <end position="324"/>
    </location>
</feature>
<feature type="transmembrane region" description="Helical" evidence="7">
    <location>
        <begin position="131"/>
        <end position="158"/>
    </location>
</feature>
<dbReference type="AlphaFoldDB" id="S9UTL6"/>
<accession>S9UTL6</accession>